<dbReference type="PROSITE" id="PS50801">
    <property type="entry name" value="STAS"/>
    <property type="match status" value="1"/>
</dbReference>
<evidence type="ECO:0000313" key="5">
    <source>
        <dbReference type="Proteomes" id="UP000009011"/>
    </source>
</evidence>
<dbReference type="InterPro" id="IPR036513">
    <property type="entry name" value="STAS_dom_sf"/>
</dbReference>
<dbReference type="InterPro" id="IPR003658">
    <property type="entry name" value="Anti-sigma_ant"/>
</dbReference>
<dbReference type="HOGENOM" id="CLU_115403_6_4_10"/>
<proteinExistence type="inferred from homology"/>
<comment type="similarity">
    <text evidence="1 2">Belongs to the anti-sigma-factor antagonist family.</text>
</comment>
<evidence type="ECO:0000256" key="2">
    <source>
        <dbReference type="RuleBase" id="RU003749"/>
    </source>
</evidence>
<reference evidence="4 5" key="1">
    <citation type="journal article" date="2013" name="PLoS ONE">
        <title>Genomic analysis of Melioribacter roseus, facultatively anaerobic organotrophic bacterium representing a novel deep lineage within Bacteriodetes/Chlorobi group.</title>
        <authorList>
            <person name="Kadnikov V.V."/>
            <person name="Mardanov A.V."/>
            <person name="Podosokorskaya O.A."/>
            <person name="Gavrilov S.N."/>
            <person name="Kublanov I.V."/>
            <person name="Beletsky A.V."/>
            <person name="Bonch-Osmolovskaya E.A."/>
            <person name="Ravin N.V."/>
        </authorList>
    </citation>
    <scope>NUCLEOTIDE SEQUENCE [LARGE SCALE GENOMIC DNA]</scope>
    <source>
        <strain evidence="5">JCM 17771 / P3M-2</strain>
    </source>
</reference>
<dbReference type="eggNOG" id="COG1366">
    <property type="taxonomic scope" value="Bacteria"/>
</dbReference>
<dbReference type="RefSeq" id="WP_014856519.1">
    <property type="nucleotide sequence ID" value="NC_018178.1"/>
</dbReference>
<dbReference type="GO" id="GO:0043856">
    <property type="term" value="F:anti-sigma factor antagonist activity"/>
    <property type="evidence" value="ECO:0007669"/>
    <property type="project" value="InterPro"/>
</dbReference>
<dbReference type="KEGG" id="mro:MROS_1854"/>
<feature type="domain" description="STAS" evidence="3">
    <location>
        <begin position="26"/>
        <end position="111"/>
    </location>
</feature>
<name>I6YWY5_MELRP</name>
<dbReference type="OrthoDB" id="962463at2"/>
<dbReference type="CDD" id="cd07043">
    <property type="entry name" value="STAS_anti-anti-sigma_factors"/>
    <property type="match status" value="1"/>
</dbReference>
<sequence length="113" mass="12351">MKIKTYEKYGAVVIELKGNVMGGPEAQEFSDLLHKLLEEGKKNVVVDLSGCKFMNSSGLGMLISGYTTMKNGGGNFKLANATDKIESLLVITKLITIFEHYPSVEEAVKSFSE</sequence>
<dbReference type="EMBL" id="CP003557">
    <property type="protein sequence ID" value="AFN75087.1"/>
    <property type="molecule type" value="Genomic_DNA"/>
</dbReference>
<dbReference type="STRING" id="1191523.MROS_1854"/>
<dbReference type="PANTHER" id="PTHR33495:SF2">
    <property type="entry name" value="ANTI-SIGMA FACTOR ANTAGONIST TM_1081-RELATED"/>
    <property type="match status" value="1"/>
</dbReference>
<gene>
    <name evidence="4" type="ordered locus">MROS_1854</name>
</gene>
<protein>
    <recommendedName>
        <fullName evidence="2">Anti-sigma factor antagonist</fullName>
    </recommendedName>
</protein>
<dbReference type="AlphaFoldDB" id="I6YWY5"/>
<dbReference type="Gene3D" id="3.30.750.24">
    <property type="entry name" value="STAS domain"/>
    <property type="match status" value="1"/>
</dbReference>
<dbReference type="Pfam" id="PF01740">
    <property type="entry name" value="STAS"/>
    <property type="match status" value="1"/>
</dbReference>
<dbReference type="Proteomes" id="UP000009011">
    <property type="component" value="Chromosome"/>
</dbReference>
<evidence type="ECO:0000259" key="3">
    <source>
        <dbReference type="PROSITE" id="PS50801"/>
    </source>
</evidence>
<dbReference type="PANTHER" id="PTHR33495">
    <property type="entry name" value="ANTI-SIGMA FACTOR ANTAGONIST TM_1081-RELATED-RELATED"/>
    <property type="match status" value="1"/>
</dbReference>
<dbReference type="InterPro" id="IPR002645">
    <property type="entry name" value="STAS_dom"/>
</dbReference>
<evidence type="ECO:0000313" key="4">
    <source>
        <dbReference type="EMBL" id="AFN75087.1"/>
    </source>
</evidence>
<accession>I6YWY5</accession>
<dbReference type="SUPFAM" id="SSF52091">
    <property type="entry name" value="SpoIIaa-like"/>
    <property type="match status" value="1"/>
</dbReference>
<keyword evidence="5" id="KW-1185">Reference proteome</keyword>
<evidence type="ECO:0000256" key="1">
    <source>
        <dbReference type="ARBA" id="ARBA00009013"/>
    </source>
</evidence>
<dbReference type="NCBIfam" id="TIGR00377">
    <property type="entry name" value="ant_ant_sig"/>
    <property type="match status" value="1"/>
</dbReference>
<organism evidence="4 5">
    <name type="scientific">Melioribacter roseus (strain DSM 23840 / JCM 17771 / VKM B-2668 / P3M-2)</name>
    <dbReference type="NCBI Taxonomy" id="1191523"/>
    <lineage>
        <taxon>Bacteria</taxon>
        <taxon>Pseudomonadati</taxon>
        <taxon>Ignavibacteriota</taxon>
        <taxon>Ignavibacteria</taxon>
        <taxon>Ignavibacteriales</taxon>
        <taxon>Melioribacteraceae</taxon>
        <taxon>Melioribacter</taxon>
    </lineage>
</organism>